<evidence type="ECO:0000313" key="2">
    <source>
        <dbReference type="Proteomes" id="UP001062846"/>
    </source>
</evidence>
<protein>
    <submittedName>
        <fullName evidence="1">Uncharacterized protein</fullName>
    </submittedName>
</protein>
<organism evidence="1 2">
    <name type="scientific">Rhododendron molle</name>
    <name type="common">Chinese azalea</name>
    <name type="synonym">Azalea mollis</name>
    <dbReference type="NCBI Taxonomy" id="49168"/>
    <lineage>
        <taxon>Eukaryota</taxon>
        <taxon>Viridiplantae</taxon>
        <taxon>Streptophyta</taxon>
        <taxon>Embryophyta</taxon>
        <taxon>Tracheophyta</taxon>
        <taxon>Spermatophyta</taxon>
        <taxon>Magnoliopsida</taxon>
        <taxon>eudicotyledons</taxon>
        <taxon>Gunneridae</taxon>
        <taxon>Pentapetalae</taxon>
        <taxon>asterids</taxon>
        <taxon>Ericales</taxon>
        <taxon>Ericaceae</taxon>
        <taxon>Ericoideae</taxon>
        <taxon>Rhodoreae</taxon>
        <taxon>Rhododendron</taxon>
    </lineage>
</organism>
<gene>
    <name evidence="1" type="ORF">RHMOL_Rhmol13G0060400</name>
</gene>
<dbReference type="EMBL" id="CM046400">
    <property type="protein sequence ID" value="KAI8523274.1"/>
    <property type="molecule type" value="Genomic_DNA"/>
</dbReference>
<evidence type="ECO:0000313" key="1">
    <source>
        <dbReference type="EMBL" id="KAI8523274.1"/>
    </source>
</evidence>
<comment type="caution">
    <text evidence="1">The sequence shown here is derived from an EMBL/GenBank/DDBJ whole genome shotgun (WGS) entry which is preliminary data.</text>
</comment>
<reference evidence="1" key="1">
    <citation type="submission" date="2022-02" db="EMBL/GenBank/DDBJ databases">
        <title>Plant Genome Project.</title>
        <authorList>
            <person name="Zhang R.-G."/>
        </authorList>
    </citation>
    <scope>NUCLEOTIDE SEQUENCE</scope>
    <source>
        <strain evidence="1">AT1</strain>
    </source>
</reference>
<keyword evidence="2" id="KW-1185">Reference proteome</keyword>
<accession>A0ACC0L3J0</accession>
<name>A0ACC0L3J0_RHOML</name>
<sequence length="495" mass="56412">MSDNRGVGTGREGEEPLEGHASSSSPTGIVTGTERPDILNAEEPEEESEPDHAEKRKFKIEIINLLSEYPFFLFLCFSIMISWSSECSMILIPTRAKLHCFFPIAVVNELSHFYSFLCGSAISWWPMFPGPVNQVLGKMGIFLFEVLLFPRDVEQDRLLIPVEAALEYFPPLANRQETYKLKIEITDHQKSHWHMTVTYDPSECSFVVEDKWKRFVAWNRLEVLDVLRFYKTVPISYDFHYLVELVKRRSPLIIPEFKLENFLFQLPLTDRDIRFQRLFITTEDVHKHWPKVGVPADTHYFERLYFSDDLNAALWGIKIAYEIDGYRLMLADYFIKHNLEKGDMIRFYRPVHPLHSRHFLIEYEKGVGNRTQSEIVATDDTMDRGGDGQGNGVRGGTDSGSNRDGNPTQSETAATDDTMDRGGDRQGDGGGRGTGRGSNRDGNPTQSETATTDDTMDRGSDGQGDAGGRAHSRGRKWWKFGCCMAMKSNARTEES</sequence>
<proteinExistence type="predicted"/>
<dbReference type="Proteomes" id="UP001062846">
    <property type="component" value="Chromosome 13"/>
</dbReference>